<reference evidence="3" key="1">
    <citation type="submission" date="2023-07" db="EMBL/GenBank/DDBJ databases">
        <authorList>
            <consortium name="AG Swart"/>
            <person name="Singh M."/>
            <person name="Singh A."/>
            <person name="Seah K."/>
            <person name="Emmerich C."/>
        </authorList>
    </citation>
    <scope>NUCLEOTIDE SEQUENCE</scope>
    <source>
        <strain evidence="3">DP1</strain>
    </source>
</reference>
<keyword evidence="1" id="KW-1133">Transmembrane helix</keyword>
<keyword evidence="1" id="KW-0812">Transmembrane</keyword>
<protein>
    <submittedName>
        <fullName evidence="3">Uncharacterized protein</fullName>
    </submittedName>
</protein>
<feature type="transmembrane region" description="Helical" evidence="1">
    <location>
        <begin position="740"/>
        <end position="763"/>
    </location>
</feature>
<feature type="transmembrane region" description="Helical" evidence="1">
    <location>
        <begin position="792"/>
        <end position="811"/>
    </location>
</feature>
<feature type="transmembrane region" description="Helical" evidence="1">
    <location>
        <begin position="700"/>
        <end position="728"/>
    </location>
</feature>
<keyword evidence="2" id="KW-0732">Signal</keyword>
<gene>
    <name evidence="3" type="ORF">ECRASSUSDP1_LOCUS17604</name>
</gene>
<feature type="transmembrane region" description="Helical" evidence="1">
    <location>
        <begin position="659"/>
        <end position="679"/>
    </location>
</feature>
<dbReference type="Proteomes" id="UP001295684">
    <property type="component" value="Unassembled WGS sequence"/>
</dbReference>
<evidence type="ECO:0000313" key="4">
    <source>
        <dbReference type="Proteomes" id="UP001295684"/>
    </source>
</evidence>
<proteinExistence type="predicted"/>
<comment type="caution">
    <text evidence="3">The sequence shown here is derived from an EMBL/GenBank/DDBJ whole genome shotgun (WGS) entry which is preliminary data.</text>
</comment>
<organism evidence="3 4">
    <name type="scientific">Euplotes crassus</name>
    <dbReference type="NCBI Taxonomy" id="5936"/>
    <lineage>
        <taxon>Eukaryota</taxon>
        <taxon>Sar</taxon>
        <taxon>Alveolata</taxon>
        <taxon>Ciliophora</taxon>
        <taxon>Intramacronucleata</taxon>
        <taxon>Spirotrichea</taxon>
        <taxon>Hypotrichia</taxon>
        <taxon>Euplotida</taxon>
        <taxon>Euplotidae</taxon>
        <taxon>Moneuplotes</taxon>
    </lineage>
</organism>
<feature type="transmembrane region" description="Helical" evidence="1">
    <location>
        <begin position="850"/>
        <end position="867"/>
    </location>
</feature>
<keyword evidence="1" id="KW-0472">Membrane</keyword>
<evidence type="ECO:0000313" key="3">
    <source>
        <dbReference type="EMBL" id="CAI2376235.1"/>
    </source>
</evidence>
<accession>A0AAD2D0W7</accession>
<feature type="transmembrane region" description="Helical" evidence="1">
    <location>
        <begin position="879"/>
        <end position="900"/>
    </location>
</feature>
<sequence>MEQQRVNTLLIYVSLIAIFWTVRCDMCTTQGNDTIESFSYQGYTNTRFTKIIMGDQGNLYAYGKVSGGSSHTLIQKHDSSGTILYEKITSMAPQPGSFYVGKNEVSLYAFLEVFPQGAIVIYNGATGDVSVSVSFSVVPTSDSQIIENDSSDLIYFTTGGSDTKLYRTCPKAPSRDCYAFVDEVKIDGHTGSIAISPHSLSNRLLIVTSQNTQPAAKSLRMMDFAASNFETWATKIDCPSTSCDSSSMSIIPDSSNSQFYVALQFNSNNLFFKISEADGSLVGNIYTVKSGISCSGEISMTQNSNSFYLLSSCSSVYLSVYDSSSGTFTKTYLIAESLIFPIGFSGNSTYNKVYGYWSPSGENGYIGSISVDNKTSHPHLGSTDDIFLQDNSYSITADTNSTSSGAGFNSFLFSPTIISGVSNYDKISANTSSIISEGIEPGTSIDVSLSCSLNQSIGITCATTGLSGASAPSWVTIESSTSLKISESAELPVDATNFTIGCSFGTYNFQTSVSLKSKSSCEVENCETCDQDSSEICDTCKTGYALISKGKGCASDGVQNTVIASQAVMGIGVLSSFSSPQGAWSMVNQFQVLMLMPLTRSYFPSDIILFLTGMKFTLLSLSFIPFPEIPGIKTFVNQFDFDQMDDYIYEMEIKSGSTFVNSLTLLSLVGLIAIFHFFISLLKKTKETDEEKKLSRKVIWWLYEQLTFGVYIRIILEAFLLVVVSSLYELYMFTYDNLLSYIANIVIIFLWGSFFIICLWQWVRSKDENRLSKARHFREFYAGIKPNWRSRVFTAFFLSKRFILISLVVLLERLTMISKVIIFVIIQLLCCGFICFLRPFSELKNNIIEVINEIYFLFCSSVMLFLNKSDDWEDWHTSLYINILLSNIVMISLISLIFLIKDLAVALIKCKQGSIRKIQVKKSQKFEVRPTNFDKRQMSLASKARIFEESKVGEKYDMNQRYKEAIELQRQEFMSKSKATGHKESQQLEGI</sequence>
<feature type="signal peptide" evidence="2">
    <location>
        <begin position="1"/>
        <end position="24"/>
    </location>
</feature>
<name>A0AAD2D0W7_EUPCR</name>
<evidence type="ECO:0000256" key="2">
    <source>
        <dbReference type="SAM" id="SignalP"/>
    </source>
</evidence>
<keyword evidence="4" id="KW-1185">Reference proteome</keyword>
<dbReference type="AlphaFoldDB" id="A0AAD2D0W7"/>
<feature type="chain" id="PRO_5041913168" evidence="2">
    <location>
        <begin position="25"/>
        <end position="991"/>
    </location>
</feature>
<dbReference type="EMBL" id="CAMPGE010017776">
    <property type="protein sequence ID" value="CAI2376235.1"/>
    <property type="molecule type" value="Genomic_DNA"/>
</dbReference>
<feature type="transmembrane region" description="Helical" evidence="1">
    <location>
        <begin position="817"/>
        <end position="838"/>
    </location>
</feature>
<evidence type="ECO:0000256" key="1">
    <source>
        <dbReference type="SAM" id="Phobius"/>
    </source>
</evidence>